<reference evidence="1" key="1">
    <citation type="submission" date="2016-08" db="EMBL/GenBank/DDBJ databases">
        <title>Complete genome of Cloacibacillus porcorum.</title>
        <authorList>
            <person name="Looft T."/>
            <person name="Bayles D.O."/>
            <person name="Alt D.P."/>
        </authorList>
    </citation>
    <scope>NUCLEOTIDE SEQUENCE [LARGE SCALE GENOMIC DNA]</scope>
    <source>
        <strain evidence="1">CL-84</strain>
    </source>
</reference>
<evidence type="ECO:0000313" key="2">
    <source>
        <dbReference type="Proteomes" id="UP000093044"/>
    </source>
</evidence>
<dbReference type="GeneID" id="83056556"/>
<gene>
    <name evidence="1" type="ORF">BED41_01665</name>
</gene>
<proteinExistence type="predicted"/>
<organism evidence="1 2">
    <name type="scientific">Cloacibacillus porcorum</name>
    <dbReference type="NCBI Taxonomy" id="1197717"/>
    <lineage>
        <taxon>Bacteria</taxon>
        <taxon>Thermotogati</taxon>
        <taxon>Synergistota</taxon>
        <taxon>Synergistia</taxon>
        <taxon>Synergistales</taxon>
        <taxon>Synergistaceae</taxon>
        <taxon>Cloacibacillus</taxon>
    </lineage>
</organism>
<evidence type="ECO:0000313" key="1">
    <source>
        <dbReference type="EMBL" id="ANZ43909.1"/>
    </source>
</evidence>
<dbReference type="STRING" id="1197717.BED41_01665"/>
<sequence length="78" mass="8827">MVREREKEAVRQNLRDAGCPSEAIEKYMLLGEEDKAAEQAALLAGHRAALLLALHESQRKIDCLDFLTFKMTKAAKKR</sequence>
<protein>
    <submittedName>
        <fullName evidence="1">Uncharacterized protein</fullName>
    </submittedName>
</protein>
<dbReference type="KEGG" id="cpor:BED41_01665"/>
<accession>A0A1B2I1Q7</accession>
<dbReference type="RefSeq" id="WP_066742261.1">
    <property type="nucleotide sequence ID" value="NZ_CP016757.1"/>
</dbReference>
<dbReference type="Proteomes" id="UP000093044">
    <property type="component" value="Chromosome"/>
</dbReference>
<keyword evidence="2" id="KW-1185">Reference proteome</keyword>
<dbReference type="AlphaFoldDB" id="A0A1B2I1Q7"/>
<dbReference type="EMBL" id="CP016757">
    <property type="protein sequence ID" value="ANZ43909.1"/>
    <property type="molecule type" value="Genomic_DNA"/>
</dbReference>
<name>A0A1B2I1Q7_9BACT</name>